<dbReference type="STRING" id="313368.SAMN04488012_101475"/>
<dbReference type="Proteomes" id="UP000184040">
    <property type="component" value="Unassembled WGS sequence"/>
</dbReference>
<dbReference type="Pfam" id="PF03235">
    <property type="entry name" value="GmrSD_N"/>
    <property type="match status" value="1"/>
</dbReference>
<sequence length="354" mass="40371">MSALLDDDPELAGDETEILSDEDVVYQINTFGADFTVDGLIKRFEKGTIFKPEFQRNFVWSLPQASKFVESILLGLPIPSIFLYREEETQKLLIIDGLQRLTTLHAFYKGRLPHNDRVFKLTRVKSQYEGKTFDELSSEDQLRFEDAVIHAMIVQQLAPDDSNSSVFHIFDRLNSNGTPLQAQEMRAAIYHGKYQNLLGTLNKNPDWRAVFGKEHKRAKDQELILRFLALYYNADSYSKPMATFLNDFMNEYRNPSDQVVETHGALFEDSIGRARAAFGERAFRPQRTFNIAVFDSMMLGIARNPQASAAQIASAYEGLLENGDFRQAISEATSDENSVERRINLACEYIEHAP</sequence>
<protein>
    <recommendedName>
        <fullName evidence="1">GmrSD restriction endonucleases N-terminal domain-containing protein</fullName>
    </recommendedName>
</protein>
<dbReference type="InterPro" id="IPR004919">
    <property type="entry name" value="GmrSD_N"/>
</dbReference>
<evidence type="ECO:0000259" key="1">
    <source>
        <dbReference type="Pfam" id="PF03235"/>
    </source>
</evidence>
<evidence type="ECO:0000313" key="3">
    <source>
        <dbReference type="Proteomes" id="UP000184040"/>
    </source>
</evidence>
<dbReference type="PANTHER" id="PTHR39639">
    <property type="entry name" value="CHROMOSOME 16, WHOLE GENOME SHOTGUN SEQUENCE"/>
    <property type="match status" value="1"/>
</dbReference>
<organism evidence="2 3">
    <name type="scientific">Palleronia salina</name>
    <dbReference type="NCBI Taxonomy" id="313368"/>
    <lineage>
        <taxon>Bacteria</taxon>
        <taxon>Pseudomonadati</taxon>
        <taxon>Pseudomonadota</taxon>
        <taxon>Alphaproteobacteria</taxon>
        <taxon>Rhodobacterales</taxon>
        <taxon>Roseobacteraceae</taxon>
        <taxon>Palleronia</taxon>
    </lineage>
</organism>
<dbReference type="EMBL" id="FQZA01000001">
    <property type="protein sequence ID" value="SHI47506.1"/>
    <property type="molecule type" value="Genomic_DNA"/>
</dbReference>
<proteinExistence type="predicted"/>
<dbReference type="PANTHER" id="PTHR39639:SF1">
    <property type="entry name" value="DUF262 DOMAIN-CONTAINING PROTEIN"/>
    <property type="match status" value="1"/>
</dbReference>
<evidence type="ECO:0000313" key="2">
    <source>
        <dbReference type="EMBL" id="SHI47506.1"/>
    </source>
</evidence>
<dbReference type="AlphaFoldDB" id="A0A1M6BFN5"/>
<accession>A0A1M6BFN5</accession>
<keyword evidence="3" id="KW-1185">Reference proteome</keyword>
<feature type="domain" description="GmrSD restriction endonucleases N-terminal" evidence="1">
    <location>
        <begin position="42"/>
        <end position="190"/>
    </location>
</feature>
<dbReference type="RefSeq" id="WP_073126227.1">
    <property type="nucleotide sequence ID" value="NZ_FQZA01000001.1"/>
</dbReference>
<name>A0A1M6BFN5_9RHOB</name>
<gene>
    <name evidence="2" type="ORF">SAMN04488012_101475</name>
</gene>
<reference evidence="2 3" key="1">
    <citation type="submission" date="2016-11" db="EMBL/GenBank/DDBJ databases">
        <authorList>
            <person name="Jaros S."/>
            <person name="Januszkiewicz K."/>
            <person name="Wedrychowicz H."/>
        </authorList>
    </citation>
    <scope>NUCLEOTIDE SEQUENCE [LARGE SCALE GENOMIC DNA]</scope>
    <source>
        <strain evidence="2 3">DSM 26892</strain>
    </source>
</reference>